<dbReference type="InterPro" id="IPR009051">
    <property type="entry name" value="Helical_ferredxn"/>
</dbReference>
<dbReference type="HOGENOM" id="CLU_023081_6_0_7"/>
<keyword evidence="6" id="KW-0411">Iron-sulfur</keyword>
<dbReference type="AlphaFoldDB" id="I2PXY7"/>
<organism evidence="8">
    <name type="scientific">Desulfovibrio sp. U5L</name>
    <dbReference type="NCBI Taxonomy" id="596152"/>
    <lineage>
        <taxon>Bacteria</taxon>
        <taxon>Pseudomonadati</taxon>
        <taxon>Thermodesulfobacteriota</taxon>
        <taxon>Desulfovibrionia</taxon>
        <taxon>Desulfovibrionales</taxon>
        <taxon>Desulfovibrionaceae</taxon>
        <taxon>Desulfovibrio</taxon>
    </lineage>
</organism>
<feature type="domain" description="4Fe-4S ferredoxin-type" evidence="7">
    <location>
        <begin position="83"/>
        <end position="113"/>
    </location>
</feature>
<dbReference type="EMBL" id="JH600068">
    <property type="protein sequence ID" value="EIG52393.1"/>
    <property type="molecule type" value="Genomic_DNA"/>
</dbReference>
<dbReference type="STRING" id="596152.DesU5LDRAFT_0688"/>
<evidence type="ECO:0000259" key="7">
    <source>
        <dbReference type="PROSITE" id="PS51379"/>
    </source>
</evidence>
<evidence type="ECO:0000256" key="2">
    <source>
        <dbReference type="ARBA" id="ARBA00022485"/>
    </source>
</evidence>
<evidence type="ECO:0000256" key="6">
    <source>
        <dbReference type="ARBA" id="ARBA00023014"/>
    </source>
</evidence>
<evidence type="ECO:0000256" key="3">
    <source>
        <dbReference type="ARBA" id="ARBA00022723"/>
    </source>
</evidence>
<keyword evidence="5" id="KW-0408">Iron</keyword>
<dbReference type="GO" id="GO:0016491">
    <property type="term" value="F:oxidoreductase activity"/>
    <property type="evidence" value="ECO:0007669"/>
    <property type="project" value="UniProtKB-ARBA"/>
</dbReference>
<evidence type="ECO:0000256" key="4">
    <source>
        <dbReference type="ARBA" id="ARBA00022982"/>
    </source>
</evidence>
<dbReference type="InterPro" id="IPR017896">
    <property type="entry name" value="4Fe4S_Fe-S-bd"/>
</dbReference>
<dbReference type="eggNOG" id="COG0247">
    <property type="taxonomic scope" value="Bacteria"/>
</dbReference>
<dbReference type="InterPro" id="IPR004017">
    <property type="entry name" value="Cys_rich_dom"/>
</dbReference>
<dbReference type="PANTHER" id="PTHR43551:SF1">
    <property type="entry name" value="HETERODISULFIDE REDUCTASE"/>
    <property type="match status" value="1"/>
</dbReference>
<proteinExistence type="predicted"/>
<keyword evidence="2" id="KW-0004">4Fe-4S</keyword>
<dbReference type="GO" id="GO:0046872">
    <property type="term" value="F:metal ion binding"/>
    <property type="evidence" value="ECO:0007669"/>
    <property type="project" value="UniProtKB-KW"/>
</dbReference>
<keyword evidence="1" id="KW-0813">Transport</keyword>
<dbReference type="PROSITE" id="PS00198">
    <property type="entry name" value="4FE4S_FER_1"/>
    <property type="match status" value="1"/>
</dbReference>
<keyword evidence="4" id="KW-0249">Electron transport</keyword>
<dbReference type="Pfam" id="PF13183">
    <property type="entry name" value="Fer4_8"/>
    <property type="match status" value="1"/>
</dbReference>
<dbReference type="SUPFAM" id="SSF46548">
    <property type="entry name" value="alpha-helical ferredoxin"/>
    <property type="match status" value="1"/>
</dbReference>
<sequence length="429" mass="46433">MHPRLATLGPKDLAQARAAVRAIQNGPRALQLACDLCVRCGRCAKACHVSRASPERRHHPAGRAELLRAFFRRGQGPDAGTLAAWMRDFYECTGCRRCAVFCPLGLDNSVITRKARSILHGLGLTPCRIAATQETSDAKGNNEGASLAAIRDMVRFLEEEAAGEHGAPIRIPLDERADVLFATASSEIIARPENLLGCAAFFHAAGISWTLSSRAFDAANFGLFSGDDAHLGRKNRLLHEACLDLGVRALVIGECGHAFRVARYMGGATSAPGLPYAVTDIFTLAADVLGRGGVTLDPSRNPEAVTYHDPCNFGRSGGIMEAPRQVLRACVADFREMRPNREENFCCGGGGGLAVLETAEGTDRPDTFYEFRMKVAGRMKLEQITATGAALVAAPCFNCLRQIEQLMDYHETGVRVTTVFELFDRALRL</sequence>
<dbReference type="InterPro" id="IPR017900">
    <property type="entry name" value="4Fe4S_Fe_S_CS"/>
</dbReference>
<dbReference type="PANTHER" id="PTHR43551">
    <property type="entry name" value="FUMARATE REDUCTASE IRON-SULFUR SUBUNIT"/>
    <property type="match status" value="1"/>
</dbReference>
<evidence type="ECO:0000256" key="5">
    <source>
        <dbReference type="ARBA" id="ARBA00023004"/>
    </source>
</evidence>
<protein>
    <submittedName>
        <fullName evidence="8">Fe-S oxidoreductase</fullName>
    </submittedName>
</protein>
<gene>
    <name evidence="8" type="ORF">DesU5LDRAFT_0688</name>
</gene>
<dbReference type="OrthoDB" id="9786127at2"/>
<dbReference type="Gene3D" id="1.10.1060.10">
    <property type="entry name" value="Alpha-helical ferredoxin"/>
    <property type="match status" value="1"/>
</dbReference>
<accession>I2PXY7</accession>
<evidence type="ECO:0000256" key="1">
    <source>
        <dbReference type="ARBA" id="ARBA00022448"/>
    </source>
</evidence>
<dbReference type="GO" id="GO:0051539">
    <property type="term" value="F:4 iron, 4 sulfur cluster binding"/>
    <property type="evidence" value="ECO:0007669"/>
    <property type="project" value="UniProtKB-KW"/>
</dbReference>
<dbReference type="PROSITE" id="PS51379">
    <property type="entry name" value="4FE4S_FER_2"/>
    <property type="match status" value="2"/>
</dbReference>
<evidence type="ECO:0000313" key="8">
    <source>
        <dbReference type="EMBL" id="EIG52393.1"/>
    </source>
</evidence>
<keyword evidence="3" id="KW-0479">Metal-binding</keyword>
<dbReference type="Pfam" id="PF02754">
    <property type="entry name" value="CCG"/>
    <property type="match status" value="1"/>
</dbReference>
<reference evidence="8" key="1">
    <citation type="submission" date="2011-11" db="EMBL/GenBank/DDBJ databases">
        <title>Improved High-Quality Draft sequence of Desulfovibrio sp. U5L.</title>
        <authorList>
            <consortium name="US DOE Joint Genome Institute"/>
            <person name="Lucas S."/>
            <person name="Han J."/>
            <person name="Lapidus A."/>
            <person name="Cheng J.-F."/>
            <person name="Goodwin L."/>
            <person name="Pitluck S."/>
            <person name="Peters L."/>
            <person name="Ovchinnikova G."/>
            <person name="Held B."/>
            <person name="Detter J.C."/>
            <person name="Han C."/>
            <person name="Tapia R."/>
            <person name="Land M."/>
            <person name="Hauser L."/>
            <person name="Kyrpides N."/>
            <person name="Ivanova N."/>
            <person name="Pagani I."/>
            <person name="Gabster J."/>
            <person name="Walker C."/>
            <person name="Stolyar S."/>
            <person name="Stahl D."/>
            <person name="Arkin A."/>
            <person name="Dehal P."/>
            <person name="Hazen T."/>
            <person name="Woyke T."/>
        </authorList>
    </citation>
    <scope>NUCLEOTIDE SEQUENCE [LARGE SCALE GENOMIC DNA]</scope>
    <source>
        <strain evidence="8">U5L</strain>
    </source>
</reference>
<feature type="domain" description="4Fe-4S ferredoxin-type" evidence="7">
    <location>
        <begin position="28"/>
        <end position="57"/>
    </location>
</feature>
<name>I2PXY7_9BACT</name>